<dbReference type="GO" id="GO:0003676">
    <property type="term" value="F:nucleic acid binding"/>
    <property type="evidence" value="ECO:0007669"/>
    <property type="project" value="InterPro"/>
</dbReference>
<keyword evidence="3" id="KW-1185">Reference proteome</keyword>
<dbReference type="SUPFAM" id="SSF53098">
    <property type="entry name" value="Ribonuclease H-like"/>
    <property type="match status" value="1"/>
</dbReference>
<dbReference type="PANTHER" id="PTHR46889:SF4">
    <property type="entry name" value="TRANSPOSASE INSO FOR INSERTION SEQUENCE ELEMENT IS911B-RELATED"/>
    <property type="match status" value="1"/>
</dbReference>
<dbReference type="GO" id="GO:0015074">
    <property type="term" value="P:DNA integration"/>
    <property type="evidence" value="ECO:0007669"/>
    <property type="project" value="InterPro"/>
</dbReference>
<dbReference type="InterPro" id="IPR036397">
    <property type="entry name" value="RNaseH_sf"/>
</dbReference>
<dbReference type="EMBL" id="JACHWZ010000009">
    <property type="protein sequence ID" value="MBB3061486.1"/>
    <property type="molecule type" value="Genomic_DNA"/>
</dbReference>
<evidence type="ECO:0000313" key="2">
    <source>
        <dbReference type="EMBL" id="MBB3061486.1"/>
    </source>
</evidence>
<gene>
    <name evidence="2" type="ORF">FHS09_002319</name>
</gene>
<evidence type="ECO:0000259" key="1">
    <source>
        <dbReference type="PROSITE" id="PS50994"/>
    </source>
</evidence>
<reference evidence="2 3" key="1">
    <citation type="submission" date="2020-08" db="EMBL/GenBank/DDBJ databases">
        <title>Genomic Encyclopedia of Type Strains, Phase III (KMG-III): the genomes of soil and plant-associated and newly described type strains.</title>
        <authorList>
            <person name="Whitman W."/>
        </authorList>
    </citation>
    <scope>NUCLEOTIDE SEQUENCE [LARGE SCALE GENOMIC DNA]</scope>
    <source>
        <strain evidence="2 3">CECT 8799</strain>
    </source>
</reference>
<evidence type="ECO:0000313" key="3">
    <source>
        <dbReference type="Proteomes" id="UP000535937"/>
    </source>
</evidence>
<comment type="caution">
    <text evidence="2">The sequence shown here is derived from an EMBL/GenBank/DDBJ whole genome shotgun (WGS) entry which is preliminary data.</text>
</comment>
<accession>A0A7W4WC05</accession>
<proteinExistence type="predicted"/>
<organism evidence="2 3">
    <name type="scientific">Microbulbifer rhizosphaerae</name>
    <dbReference type="NCBI Taxonomy" id="1562603"/>
    <lineage>
        <taxon>Bacteria</taxon>
        <taxon>Pseudomonadati</taxon>
        <taxon>Pseudomonadota</taxon>
        <taxon>Gammaproteobacteria</taxon>
        <taxon>Cellvibrionales</taxon>
        <taxon>Microbulbiferaceae</taxon>
        <taxon>Microbulbifer</taxon>
    </lineage>
</organism>
<protein>
    <submittedName>
        <fullName evidence="2">Transposase InsO family protein</fullName>
    </submittedName>
</protein>
<dbReference type="Pfam" id="PF13683">
    <property type="entry name" value="rve_3"/>
    <property type="match status" value="1"/>
</dbReference>
<sequence length="198" mass="22874">MKGLYYYLYLVEDIYSRKGVVWEVHESESGEHAAVLIQRAMLREQCFCSPPVLHSDNGAPMKSQTLQAKLYDLGIQASHSRPRVSNDNPYSESLFRTVKYCPRWPSEGFASLNEARQWVERFMHWYNHEHLHSGIKYVTPADRHDGKDVALLSGREKVYKLARERNPSRWSGETRNWTPVGAVALNPQKEKPETKVVA</sequence>
<dbReference type="AlphaFoldDB" id="A0A7W4WC05"/>
<dbReference type="InterPro" id="IPR012337">
    <property type="entry name" value="RNaseH-like_sf"/>
</dbReference>
<name>A0A7W4WC05_9GAMM</name>
<feature type="domain" description="Integrase catalytic" evidence="1">
    <location>
        <begin position="1"/>
        <end position="148"/>
    </location>
</feature>
<dbReference type="Proteomes" id="UP000535937">
    <property type="component" value="Unassembled WGS sequence"/>
</dbReference>
<dbReference type="InterPro" id="IPR050900">
    <property type="entry name" value="Transposase_IS3/IS150/IS904"/>
</dbReference>
<dbReference type="PANTHER" id="PTHR46889">
    <property type="entry name" value="TRANSPOSASE INSF FOR INSERTION SEQUENCE IS3B-RELATED"/>
    <property type="match status" value="1"/>
</dbReference>
<dbReference type="PROSITE" id="PS50994">
    <property type="entry name" value="INTEGRASE"/>
    <property type="match status" value="1"/>
</dbReference>
<dbReference type="Gene3D" id="3.30.420.10">
    <property type="entry name" value="Ribonuclease H-like superfamily/Ribonuclease H"/>
    <property type="match status" value="1"/>
</dbReference>
<dbReference type="InterPro" id="IPR001584">
    <property type="entry name" value="Integrase_cat-core"/>
</dbReference>